<sequence length="187" mass="20963">MRKRPPLLALLPVVTLLAACQTLPPREEMLALGCSHAPCREAGALQLHDDEGRVQTFHVPAGPVFAGGILSIVLGETHYLGISHEGTDDGRLKMQWMNASDRGEADLRLTLQRISTGDGYVSRLTIHNQLDHALWLEAEQFPVNQDRFYPLSLPPVPAQRRVHREWPHTILEVQLTGIRRLDPARRP</sequence>
<keyword evidence="1" id="KW-0732">Signal</keyword>
<evidence type="ECO:0008006" key="4">
    <source>
        <dbReference type="Google" id="ProtNLM"/>
    </source>
</evidence>
<organism evidence="2 3">
    <name type="scientific">Natronospira bacteriovora</name>
    <dbReference type="NCBI Taxonomy" id="3069753"/>
    <lineage>
        <taxon>Bacteria</taxon>
        <taxon>Pseudomonadati</taxon>
        <taxon>Pseudomonadota</taxon>
        <taxon>Gammaproteobacteria</taxon>
        <taxon>Natronospirales</taxon>
        <taxon>Natronospiraceae</taxon>
        <taxon>Natronospira</taxon>
    </lineage>
</organism>
<dbReference type="PROSITE" id="PS51257">
    <property type="entry name" value="PROKAR_LIPOPROTEIN"/>
    <property type="match status" value="1"/>
</dbReference>
<dbReference type="RefSeq" id="WP_306726900.1">
    <property type="nucleotide sequence ID" value="NZ_JAVDDT010000001.1"/>
</dbReference>
<accession>A0ABU0W316</accession>
<feature type="signal peptide" evidence="1">
    <location>
        <begin position="1"/>
        <end position="18"/>
    </location>
</feature>
<proteinExistence type="predicted"/>
<protein>
    <recommendedName>
        <fullName evidence="4">Lipoprotein</fullName>
    </recommendedName>
</protein>
<dbReference type="EMBL" id="JAVDDT010000001">
    <property type="protein sequence ID" value="MDQ2068409.1"/>
    <property type="molecule type" value="Genomic_DNA"/>
</dbReference>
<evidence type="ECO:0000313" key="2">
    <source>
        <dbReference type="EMBL" id="MDQ2068409.1"/>
    </source>
</evidence>
<gene>
    <name evidence="2" type="ORF">RBH19_00795</name>
</gene>
<keyword evidence="3" id="KW-1185">Reference proteome</keyword>
<comment type="caution">
    <text evidence="2">The sequence shown here is derived from an EMBL/GenBank/DDBJ whole genome shotgun (WGS) entry which is preliminary data.</text>
</comment>
<reference evidence="2 3" key="1">
    <citation type="submission" date="2023-08" db="EMBL/GenBank/DDBJ databases">
        <title>Whole-genome sequencing of halo(alkali)philic microorganisms from hypersaline lakes.</title>
        <authorList>
            <person name="Sorokin D.Y."/>
            <person name="Abbas B."/>
            <person name="Merkel A.Y."/>
        </authorList>
    </citation>
    <scope>NUCLEOTIDE SEQUENCE [LARGE SCALE GENOMIC DNA]</scope>
    <source>
        <strain evidence="2 3">AB-CW4</strain>
    </source>
</reference>
<name>A0ABU0W316_9GAMM</name>
<evidence type="ECO:0000313" key="3">
    <source>
        <dbReference type="Proteomes" id="UP001239019"/>
    </source>
</evidence>
<feature type="chain" id="PRO_5046281085" description="Lipoprotein" evidence="1">
    <location>
        <begin position="19"/>
        <end position="187"/>
    </location>
</feature>
<evidence type="ECO:0000256" key="1">
    <source>
        <dbReference type="SAM" id="SignalP"/>
    </source>
</evidence>
<dbReference type="Proteomes" id="UP001239019">
    <property type="component" value="Unassembled WGS sequence"/>
</dbReference>